<evidence type="ECO:0000256" key="2">
    <source>
        <dbReference type="ARBA" id="ARBA00022723"/>
    </source>
</evidence>
<dbReference type="Pfam" id="PF16188">
    <property type="entry name" value="Peptidase_M24_C"/>
    <property type="match status" value="1"/>
</dbReference>
<reference key="1">
    <citation type="submission" date="2017-08" db="EMBL/GenBank/DDBJ databases">
        <title>A dynamic microbial community with high functional redundancy inhabits the cold, oxic subseafloor aquifer.</title>
        <authorList>
            <person name="Tully B.J."/>
            <person name="Wheat C.G."/>
            <person name="Glazer B.T."/>
            <person name="Huber J.A."/>
        </authorList>
    </citation>
    <scope>NUCLEOTIDE SEQUENCE [LARGE SCALE GENOMIC DNA]</scope>
</reference>
<reference evidence="7" key="2">
    <citation type="journal article" date="2018" name="ISME J.">
        <title>A dynamic microbial community with high functional redundancy inhabits the cold, oxic subseafloor aquifer.</title>
        <authorList>
            <person name="Tully B.J."/>
            <person name="Wheat C.G."/>
            <person name="Glazer B.T."/>
            <person name="Huber J.A."/>
        </authorList>
    </citation>
    <scope>NUCLEOTIDE SEQUENCE</scope>
    <source>
        <strain evidence="7">NORP83</strain>
    </source>
</reference>
<dbReference type="SUPFAM" id="SSF53092">
    <property type="entry name" value="Creatinase/prolidase N-terminal domain"/>
    <property type="match status" value="1"/>
</dbReference>
<keyword evidence="7" id="KW-0031">Aminopeptidase</keyword>
<gene>
    <name evidence="7" type="ORF">COB13_16350</name>
</gene>
<dbReference type="GO" id="GO:0070006">
    <property type="term" value="F:metalloaminopeptidase activity"/>
    <property type="evidence" value="ECO:0007669"/>
    <property type="project" value="InterPro"/>
</dbReference>
<dbReference type="InterPro" id="IPR033740">
    <property type="entry name" value="Pept_M24B"/>
</dbReference>
<dbReference type="CDD" id="cd01085">
    <property type="entry name" value="APP"/>
    <property type="match status" value="1"/>
</dbReference>
<feature type="domain" description="Peptidase M24 C-terminal" evidence="6">
    <location>
        <begin position="543"/>
        <end position="603"/>
    </location>
</feature>
<dbReference type="Pfam" id="PF00557">
    <property type="entry name" value="Peptidase_M24"/>
    <property type="match status" value="1"/>
</dbReference>
<keyword evidence="7" id="KW-0645">Protease</keyword>
<dbReference type="InterPro" id="IPR050422">
    <property type="entry name" value="X-Pro_aminopeptidase_P"/>
</dbReference>
<accession>A0A2A4YQR7</accession>
<evidence type="ECO:0000259" key="4">
    <source>
        <dbReference type="Pfam" id="PF00557"/>
    </source>
</evidence>
<protein>
    <submittedName>
        <fullName evidence="7">X-Pro aminopeptidase</fullName>
    </submittedName>
</protein>
<proteinExistence type="inferred from homology"/>
<evidence type="ECO:0000259" key="6">
    <source>
        <dbReference type="Pfam" id="PF16188"/>
    </source>
</evidence>
<dbReference type="AlphaFoldDB" id="A0A2A4YQR7"/>
<sequence length="603" mass="67083">MFQNYSENNDPSCGRRNIAALRREMMKKEITGFIIPRVDAHMGENVAPAAERLKWLTGFGGSWGVAIVKMDRAAIFVDGRYTIQVRQQVDITRFEPKHLIDEPPTQWLGKYCNNNDIIALDPWLHTSAEIESYRAALAKTGATLLLSDINYIDLAWDDQPELPQGMVEIYPEEFAGISAKDKLAALALDVKQQGADAALLSLCDGIAWAFNIRGADINRIPVAHSFAMIFANGQHKLFISGQKLNQESRKYFEGLTEVYAPEDLEKEIKNFASKKGKLLIDKQKTPHWFTQVLEKSGGTIIAGQDPTIMPKACKNDAELNATRNAHIRDGLPMAQFLQWCDTALPAGNEDEISAAKKLESFRADTGKLKDISFDTISGAGENGAICHYHVSEDSNIPIPQDRLYLVDSGGQYLDGTTDITRTIAVGDIADEAKRNYTLVLKGMIAVSLTKFPVGTTGAQLDALARQFLWADGKDYDHGTGHGVGVFLDVHEGPARISKISNIPLQPGMILSNEPGYYKEGEYGIRIENLVIIREDKRGDTEKPMLYFETITLAPIDKRPIDTSLMSQIEIDWLNAYHSEVWNKISPQLNANEKKWLKQATAKL</sequence>
<organism evidence="7">
    <name type="scientific">OCS116 cluster bacterium</name>
    <dbReference type="NCBI Taxonomy" id="2030921"/>
    <lineage>
        <taxon>Bacteria</taxon>
        <taxon>Pseudomonadati</taxon>
        <taxon>Pseudomonadota</taxon>
        <taxon>Alphaproteobacteria</taxon>
        <taxon>OCS116 cluster</taxon>
    </lineage>
</organism>
<evidence type="ECO:0000313" key="7">
    <source>
        <dbReference type="EMBL" id="PCI97152.1"/>
    </source>
</evidence>
<dbReference type="EMBL" id="NVUS01000033">
    <property type="protein sequence ID" value="PCI97152.1"/>
    <property type="molecule type" value="Genomic_DNA"/>
</dbReference>
<dbReference type="Gene3D" id="3.40.350.10">
    <property type="entry name" value="Creatinase/prolidase N-terminal domain"/>
    <property type="match status" value="2"/>
</dbReference>
<keyword evidence="3" id="KW-0378">Hydrolase</keyword>
<dbReference type="Pfam" id="PF01321">
    <property type="entry name" value="Creatinase_N"/>
    <property type="match status" value="1"/>
</dbReference>
<dbReference type="GO" id="GO:0005737">
    <property type="term" value="C:cytoplasm"/>
    <property type="evidence" value="ECO:0007669"/>
    <property type="project" value="UniProtKB-ARBA"/>
</dbReference>
<feature type="domain" description="Peptidase M24" evidence="4">
    <location>
        <begin position="323"/>
        <end position="534"/>
    </location>
</feature>
<dbReference type="InterPro" id="IPR000587">
    <property type="entry name" value="Creatinase_N"/>
</dbReference>
<keyword evidence="2" id="KW-0479">Metal-binding</keyword>
<dbReference type="InterPro" id="IPR000994">
    <property type="entry name" value="Pept_M24"/>
</dbReference>
<dbReference type="InterPro" id="IPR036005">
    <property type="entry name" value="Creatinase/aminopeptidase-like"/>
</dbReference>
<evidence type="ECO:0000256" key="3">
    <source>
        <dbReference type="ARBA" id="ARBA00022801"/>
    </source>
</evidence>
<feature type="domain" description="Creatinase N-terminal" evidence="5">
    <location>
        <begin position="18"/>
        <end position="139"/>
    </location>
</feature>
<dbReference type="SUPFAM" id="SSF55920">
    <property type="entry name" value="Creatinase/aminopeptidase"/>
    <property type="match status" value="1"/>
</dbReference>
<evidence type="ECO:0000256" key="1">
    <source>
        <dbReference type="ARBA" id="ARBA00008766"/>
    </source>
</evidence>
<dbReference type="PANTHER" id="PTHR43763">
    <property type="entry name" value="XAA-PRO AMINOPEPTIDASE 1"/>
    <property type="match status" value="1"/>
</dbReference>
<comment type="similarity">
    <text evidence="1">Belongs to the peptidase M24B family.</text>
</comment>
<dbReference type="GO" id="GO:0046872">
    <property type="term" value="F:metal ion binding"/>
    <property type="evidence" value="ECO:0007669"/>
    <property type="project" value="UniProtKB-KW"/>
</dbReference>
<comment type="caution">
    <text evidence="7">The sequence shown here is derived from an EMBL/GenBank/DDBJ whole genome shotgun (WGS) entry which is preliminary data.</text>
</comment>
<dbReference type="FunFam" id="3.90.230.10:FF:000009">
    <property type="entry name" value="xaa-Pro aminopeptidase 2"/>
    <property type="match status" value="1"/>
</dbReference>
<dbReference type="PANTHER" id="PTHR43763:SF6">
    <property type="entry name" value="XAA-PRO AMINOPEPTIDASE 1"/>
    <property type="match status" value="1"/>
</dbReference>
<name>A0A2A4YQR7_9PROT</name>
<dbReference type="InterPro" id="IPR032416">
    <property type="entry name" value="Peptidase_M24_C"/>
</dbReference>
<evidence type="ECO:0000259" key="5">
    <source>
        <dbReference type="Pfam" id="PF01321"/>
    </source>
</evidence>
<dbReference type="Pfam" id="PF16189">
    <property type="entry name" value="Creatinase_N_2"/>
    <property type="match status" value="1"/>
</dbReference>
<dbReference type="InterPro" id="IPR029149">
    <property type="entry name" value="Creatin/AminoP/Spt16_N"/>
</dbReference>
<dbReference type="Gene3D" id="3.90.230.10">
    <property type="entry name" value="Creatinase/methionine aminopeptidase superfamily"/>
    <property type="match status" value="1"/>
</dbReference>